<evidence type="ECO:0000313" key="2">
    <source>
        <dbReference type="EMBL" id="HJG29127.1"/>
    </source>
</evidence>
<organism evidence="2 3">
    <name type="scientific">Subdoligranulum variabile</name>
    <dbReference type="NCBI Taxonomy" id="214851"/>
    <lineage>
        <taxon>Bacteria</taxon>
        <taxon>Bacillati</taxon>
        <taxon>Bacillota</taxon>
        <taxon>Clostridia</taxon>
        <taxon>Eubacteriales</taxon>
        <taxon>Oscillospiraceae</taxon>
        <taxon>Subdoligranulum</taxon>
    </lineage>
</organism>
<reference evidence="2" key="1">
    <citation type="journal article" date="2021" name="PeerJ">
        <title>Extensive microbial diversity within the chicken gut microbiome revealed by metagenomics and culture.</title>
        <authorList>
            <person name="Gilroy R."/>
            <person name="Ravi A."/>
            <person name="Getino M."/>
            <person name="Pursley I."/>
            <person name="Horton D.L."/>
            <person name="Alikhan N.F."/>
            <person name="Baker D."/>
            <person name="Gharbi K."/>
            <person name="Hall N."/>
            <person name="Watson M."/>
            <person name="Adriaenssens E.M."/>
            <person name="Foster-Nyarko E."/>
            <person name="Jarju S."/>
            <person name="Secka A."/>
            <person name="Antonio M."/>
            <person name="Oren A."/>
            <person name="Chaudhuri R.R."/>
            <person name="La Ragione R."/>
            <person name="Hildebrand F."/>
            <person name="Pallen M.J."/>
        </authorList>
    </citation>
    <scope>NUCLEOTIDE SEQUENCE</scope>
    <source>
        <strain evidence="2">ChiBcec21-2208</strain>
    </source>
</reference>
<sequence length="264" mass="30627">MAYTSIIPVRRLDRAVDYVRDKTKTIRNSKSLQDAVDYALNREKTESDCFETGLSCVCETAFEDMRDTVQRWQQTDGVQGYHLVQSFAEGEVTPELAHQIGVELAEQLLQGRFQAVVTTHLNTKHYHNHIVWCSVALDNGRKYHSNAKSYYTEVRARSDALCRKYGLSVIEDPEGDRGKKQYAKWRAEEAGKPTWRTLIRKDIEEAVSQCVTWTQFVRVLERKGYEIRMGRKYPTLRPPGKARFVRFKTLGKQYTPEAIKQRIL</sequence>
<feature type="non-terminal residue" evidence="2">
    <location>
        <position position="264"/>
    </location>
</feature>
<proteinExistence type="predicted"/>
<gene>
    <name evidence="2" type="ORF">K8V20_10860</name>
</gene>
<dbReference type="InterPro" id="IPR005094">
    <property type="entry name" value="Endonuclease_MobA/VirD2"/>
</dbReference>
<protein>
    <submittedName>
        <fullName evidence="2">Relaxase/mobilization nuclease domain-containing protein</fullName>
    </submittedName>
</protein>
<comment type="caution">
    <text evidence="2">The sequence shown here is derived from an EMBL/GenBank/DDBJ whole genome shotgun (WGS) entry which is preliminary data.</text>
</comment>
<dbReference type="Pfam" id="PF03432">
    <property type="entry name" value="Relaxase"/>
    <property type="match status" value="1"/>
</dbReference>
<dbReference type="EMBL" id="DYVE01000279">
    <property type="protein sequence ID" value="HJG29127.1"/>
    <property type="molecule type" value="Genomic_DNA"/>
</dbReference>
<evidence type="ECO:0000313" key="3">
    <source>
        <dbReference type="Proteomes" id="UP000782880"/>
    </source>
</evidence>
<feature type="domain" description="MobA/VirD2-like nuclease" evidence="1">
    <location>
        <begin position="38"/>
        <end position="167"/>
    </location>
</feature>
<dbReference type="Proteomes" id="UP000782880">
    <property type="component" value="Unassembled WGS sequence"/>
</dbReference>
<reference evidence="2" key="2">
    <citation type="submission" date="2021-09" db="EMBL/GenBank/DDBJ databases">
        <authorList>
            <person name="Gilroy R."/>
        </authorList>
    </citation>
    <scope>NUCLEOTIDE SEQUENCE</scope>
    <source>
        <strain evidence="2">ChiBcec21-2208</strain>
    </source>
</reference>
<name>A0A921LPP9_9FIRM</name>
<evidence type="ECO:0000259" key="1">
    <source>
        <dbReference type="Pfam" id="PF03432"/>
    </source>
</evidence>
<accession>A0A921LPP9</accession>
<dbReference type="AlphaFoldDB" id="A0A921LPP9"/>